<dbReference type="GO" id="GO:0005524">
    <property type="term" value="F:ATP binding"/>
    <property type="evidence" value="ECO:0007669"/>
    <property type="project" value="UniProtKB-KW"/>
</dbReference>
<keyword evidence="3" id="KW-0808">Transferase</keyword>
<evidence type="ECO:0000259" key="8">
    <source>
        <dbReference type="PROSITE" id="PS50290"/>
    </source>
</evidence>
<reference evidence="9 10" key="1">
    <citation type="journal article" date="2023" name="G3 (Bethesda)">
        <title>A chromosome-length genome assembly and annotation of blackberry (Rubus argutus, cv. 'Hillquist').</title>
        <authorList>
            <person name="Bruna T."/>
            <person name="Aryal R."/>
            <person name="Dudchenko O."/>
            <person name="Sargent D.J."/>
            <person name="Mead D."/>
            <person name="Buti M."/>
            <person name="Cavallini A."/>
            <person name="Hytonen T."/>
            <person name="Andres J."/>
            <person name="Pham M."/>
            <person name="Weisz D."/>
            <person name="Mascagni F."/>
            <person name="Usai G."/>
            <person name="Natali L."/>
            <person name="Bassil N."/>
            <person name="Fernandez G.E."/>
            <person name="Lomsadze A."/>
            <person name="Armour M."/>
            <person name="Olukolu B."/>
            <person name="Poorten T."/>
            <person name="Britton C."/>
            <person name="Davik J."/>
            <person name="Ashrafi H."/>
            <person name="Aiden E.L."/>
            <person name="Borodovsky M."/>
            <person name="Worthington M."/>
        </authorList>
    </citation>
    <scope>NUCLEOTIDE SEQUENCE [LARGE SCALE GENOMIC DNA]</scope>
    <source>
        <strain evidence="9">PI 553951</strain>
    </source>
</reference>
<feature type="region of interest" description="Disordered" evidence="7">
    <location>
        <begin position="468"/>
        <end position="488"/>
    </location>
</feature>
<keyword evidence="5" id="KW-0418">Kinase</keyword>
<keyword evidence="6" id="KW-0067">ATP-binding</keyword>
<name>A0AAW1XFA7_RUBAR</name>
<gene>
    <name evidence="9" type="ORF">M0R45_022037</name>
</gene>
<evidence type="ECO:0000256" key="3">
    <source>
        <dbReference type="ARBA" id="ARBA00022679"/>
    </source>
</evidence>
<dbReference type="Proteomes" id="UP001457282">
    <property type="component" value="Unassembled WGS sequence"/>
</dbReference>
<accession>A0AAW1XFA7</accession>
<evidence type="ECO:0000256" key="1">
    <source>
        <dbReference type="ARBA" id="ARBA00008941"/>
    </source>
</evidence>
<feature type="domain" description="PI3K/PI4K catalytic" evidence="8">
    <location>
        <begin position="161"/>
        <end position="425"/>
    </location>
</feature>
<dbReference type="Pfam" id="PF00454">
    <property type="entry name" value="PI3_PI4_kinase"/>
    <property type="match status" value="2"/>
</dbReference>
<dbReference type="PROSITE" id="PS50290">
    <property type="entry name" value="PI3_4_KINASE_3"/>
    <property type="match status" value="1"/>
</dbReference>
<protein>
    <recommendedName>
        <fullName evidence="2">1-phosphatidylinositol 4-kinase</fullName>
        <ecNumber evidence="2">2.7.1.67</ecNumber>
    </recommendedName>
</protein>
<dbReference type="EC" id="2.7.1.67" evidence="2"/>
<organism evidence="9 10">
    <name type="scientific">Rubus argutus</name>
    <name type="common">Southern blackberry</name>
    <dbReference type="NCBI Taxonomy" id="59490"/>
    <lineage>
        <taxon>Eukaryota</taxon>
        <taxon>Viridiplantae</taxon>
        <taxon>Streptophyta</taxon>
        <taxon>Embryophyta</taxon>
        <taxon>Tracheophyta</taxon>
        <taxon>Spermatophyta</taxon>
        <taxon>Magnoliopsida</taxon>
        <taxon>eudicotyledons</taxon>
        <taxon>Gunneridae</taxon>
        <taxon>Pentapetalae</taxon>
        <taxon>rosids</taxon>
        <taxon>fabids</taxon>
        <taxon>Rosales</taxon>
        <taxon>Rosaceae</taxon>
        <taxon>Rosoideae</taxon>
        <taxon>Rosoideae incertae sedis</taxon>
        <taxon>Rubus</taxon>
    </lineage>
</organism>
<dbReference type="AlphaFoldDB" id="A0AAW1XFA7"/>
<evidence type="ECO:0000256" key="6">
    <source>
        <dbReference type="ARBA" id="ARBA00022840"/>
    </source>
</evidence>
<evidence type="ECO:0000313" key="10">
    <source>
        <dbReference type="Proteomes" id="UP001457282"/>
    </source>
</evidence>
<dbReference type="PANTHER" id="PTHR45800:SF11">
    <property type="entry name" value="PHOSPHATIDYLINOSITOL 3-KINASE-RELATED PROTEIN KINASE"/>
    <property type="match status" value="1"/>
</dbReference>
<evidence type="ECO:0000313" key="9">
    <source>
        <dbReference type="EMBL" id="KAK9934911.1"/>
    </source>
</evidence>
<keyword evidence="4" id="KW-0547">Nucleotide-binding</keyword>
<comment type="caution">
    <text evidence="9">The sequence shown here is derived from an EMBL/GenBank/DDBJ whole genome shotgun (WGS) entry which is preliminary data.</text>
</comment>
<keyword evidence="10" id="KW-1185">Reference proteome</keyword>
<dbReference type="InterPro" id="IPR000403">
    <property type="entry name" value="PI3/4_kinase_cat_dom"/>
</dbReference>
<evidence type="ECO:0000256" key="7">
    <source>
        <dbReference type="SAM" id="MobiDB-lite"/>
    </source>
</evidence>
<dbReference type="InterPro" id="IPR029071">
    <property type="entry name" value="Ubiquitin-like_domsf"/>
</dbReference>
<evidence type="ECO:0000256" key="4">
    <source>
        <dbReference type="ARBA" id="ARBA00022741"/>
    </source>
</evidence>
<sequence>MSRKLDSPVQTQMAVALFNSPFSGECHGSNRMEGKQPAGRRRVFVQTETGCVLGMELDRGDNVHTVKRRLQLALNVPTDESSLTFGDMVLKNDLSAVRNDSPLLLTRNLIHRSSSTPCLSPTGRDLQQKDWSGPIEILGNSEGFARTMHLVKDIVKAIKMGVDPIPVHSGLGGAYYFRNSKGDSVAIVKPTDEEPFAPNNPKGFVGKALGQPGLKRSVRVGETGFREVTAFLLDKDHFANVPPTALVKITHSIFNINDGGEWEQVSEEEAGILDIRILNTDRHAGNLLVRKLDGVGRFGQVELIPIDHGLCLPESLEDPYFEWIHWPQASIPFSDDELDYIENLDPFEECDMLRRELPMIREACLRVLILCTIFLRESAAYGLCLAEIGEMMTREFRSGEEEPSELEFICMEARRMVAERDVPSPKADVGVEEFLFDIDCEDAESDFSLKVAAEDYVTRVAFPFGHGSGHGRSPLSKLEESIEEEEDSEREEQEMFASLPTPEHIPSVAKLSMSLKNTSLGEKNHLKYMGAKTENGHMVNTSSGHRSANEQLPASLSFVKVADMNEDEWTLFLEKFRDLLYPAFAKRKSVTLGQRQRQRLGTSCQF</sequence>
<evidence type="ECO:0000256" key="2">
    <source>
        <dbReference type="ARBA" id="ARBA00012169"/>
    </source>
</evidence>
<dbReference type="CDD" id="cd17039">
    <property type="entry name" value="Ubl_ubiquitin_like"/>
    <property type="match status" value="1"/>
</dbReference>
<dbReference type="PANTHER" id="PTHR45800">
    <property type="entry name" value="PHOSPHATIDYLINOSITOL 4-KINASE GAMMA"/>
    <property type="match status" value="1"/>
</dbReference>
<dbReference type="EMBL" id="JBEDUW010000004">
    <property type="protein sequence ID" value="KAK9934911.1"/>
    <property type="molecule type" value="Genomic_DNA"/>
</dbReference>
<proteinExistence type="inferred from homology"/>
<dbReference type="SUPFAM" id="SSF54236">
    <property type="entry name" value="Ubiquitin-like"/>
    <property type="match status" value="1"/>
</dbReference>
<dbReference type="InterPro" id="IPR044571">
    <property type="entry name" value="P4KG1-8"/>
</dbReference>
<comment type="similarity">
    <text evidence="1">Belongs to the PI3/PI4-kinase family. Type II PI4K subfamily.</text>
</comment>
<evidence type="ECO:0000256" key="5">
    <source>
        <dbReference type="ARBA" id="ARBA00022777"/>
    </source>
</evidence>
<dbReference type="GO" id="GO:0004430">
    <property type="term" value="F:1-phosphatidylinositol 4-kinase activity"/>
    <property type="evidence" value="ECO:0007669"/>
    <property type="project" value="UniProtKB-EC"/>
</dbReference>